<evidence type="ECO:0000313" key="5">
    <source>
        <dbReference type="Proteomes" id="UP001470230"/>
    </source>
</evidence>
<dbReference type="PANTHER" id="PTHR22957:SF337">
    <property type="entry name" value="TBC1 DOMAIN FAMILY MEMBER 5"/>
    <property type="match status" value="1"/>
</dbReference>
<keyword evidence="5" id="KW-1185">Reference proteome</keyword>
<dbReference type="SMART" id="SM00164">
    <property type="entry name" value="TBC"/>
    <property type="match status" value="1"/>
</dbReference>
<evidence type="ECO:0000256" key="2">
    <source>
        <dbReference type="SAM" id="MobiDB-lite"/>
    </source>
</evidence>
<organism evidence="4 5">
    <name type="scientific">Tritrichomonas musculus</name>
    <dbReference type="NCBI Taxonomy" id="1915356"/>
    <lineage>
        <taxon>Eukaryota</taxon>
        <taxon>Metamonada</taxon>
        <taxon>Parabasalia</taxon>
        <taxon>Tritrichomonadida</taxon>
        <taxon>Tritrichomonadidae</taxon>
        <taxon>Tritrichomonas</taxon>
    </lineage>
</organism>
<name>A0ABR2K570_9EUKA</name>
<feature type="region of interest" description="Disordered" evidence="2">
    <location>
        <begin position="431"/>
        <end position="491"/>
    </location>
</feature>
<dbReference type="SUPFAM" id="SSF47923">
    <property type="entry name" value="Ypt/Rab-GAP domain of gyp1p"/>
    <property type="match status" value="2"/>
</dbReference>
<feature type="compositionally biased region" description="Low complexity" evidence="2">
    <location>
        <begin position="512"/>
        <end position="555"/>
    </location>
</feature>
<dbReference type="Gene3D" id="1.10.472.80">
    <property type="entry name" value="Ypt/Rab-GAP domain of gyp1p, domain 3"/>
    <property type="match status" value="1"/>
</dbReference>
<sequence length="599" mass="68540">MFVARNDFLNFFPNCTGSSLFISPQLLKGASEKTHAHSALWKFYLLILPNTPRSFAKDEDWIRILKEKRDEFFELKDKYFLKPPDLMEETNDDPLLSSQSELWKQFHSDQELREQIRRDVCRAFQELDYFHQEETLQTLEDIIFLFCRTHPKYGYPQGLHEIAAFTLYVLHEEMTSDSNDTISFIFSQNAVIPDTYYVFSAIAELIEPFYRPSTPGDGNLNYLAEVCEKIQDKIIARKSPKLAESLRETGIPPHTYMMKWLRLLFLSVFEFQGLKTMWDIIFSFAPNLNICANICAAMLLNAEKKILMSDPTEVINLLYHYPIVPDPARFAILAAKNMPKTNSPQSKNRKTDLISAVSERLNELSHSLNEVCTKNGYELALPFVMDLCRTRDVLLGILPLDEMLPLEQAVELFKPQTVDYQVKQLPPESVITQNTKIVPPESNRPKNNSEDVSHQQNESPSEDKNNASNSHQDKSTNPSIKLSKKKQKKEAEQILFGDDFNDDLFSAKLKEPSNPQSQSIPPPQASQTPSQPQPVKTQSQAQAPAPAPAQPEQQQKGIFKQKQPLKKTQSLPPPPKKEKSKPKKNDFVDDDDVFILTSL</sequence>
<feature type="compositionally biased region" description="Basic and acidic residues" evidence="2">
    <location>
        <begin position="443"/>
        <end position="453"/>
    </location>
</feature>
<dbReference type="InterPro" id="IPR000195">
    <property type="entry name" value="Rab-GAP-TBC_dom"/>
</dbReference>
<feature type="compositionally biased region" description="Polar residues" evidence="2">
    <location>
        <begin position="466"/>
        <end position="478"/>
    </location>
</feature>
<feature type="region of interest" description="Disordered" evidence="2">
    <location>
        <begin position="505"/>
        <end position="599"/>
    </location>
</feature>
<dbReference type="Pfam" id="PF00566">
    <property type="entry name" value="RabGAP-TBC"/>
    <property type="match status" value="1"/>
</dbReference>
<evidence type="ECO:0000256" key="1">
    <source>
        <dbReference type="ARBA" id="ARBA00022468"/>
    </source>
</evidence>
<accession>A0ABR2K570</accession>
<comment type="caution">
    <text evidence="4">The sequence shown here is derived from an EMBL/GenBank/DDBJ whole genome shotgun (WGS) entry which is preliminary data.</text>
</comment>
<reference evidence="4 5" key="1">
    <citation type="submission" date="2024-04" db="EMBL/GenBank/DDBJ databases">
        <title>Tritrichomonas musculus Genome.</title>
        <authorList>
            <person name="Alves-Ferreira E."/>
            <person name="Grigg M."/>
            <person name="Lorenzi H."/>
            <person name="Galac M."/>
        </authorList>
    </citation>
    <scope>NUCLEOTIDE SEQUENCE [LARGE SCALE GENOMIC DNA]</scope>
    <source>
        <strain evidence="4 5">EAF2021</strain>
    </source>
</reference>
<dbReference type="PROSITE" id="PS50086">
    <property type="entry name" value="TBC_RABGAP"/>
    <property type="match status" value="1"/>
</dbReference>
<dbReference type="Gene3D" id="1.10.8.270">
    <property type="entry name" value="putative rabgap domain of human tbc1 domain family member 14 like domains"/>
    <property type="match status" value="1"/>
</dbReference>
<keyword evidence="1" id="KW-0343">GTPase activation</keyword>
<dbReference type="Proteomes" id="UP001470230">
    <property type="component" value="Unassembled WGS sequence"/>
</dbReference>
<dbReference type="EMBL" id="JAPFFF010000007">
    <property type="protein sequence ID" value="KAK8885963.1"/>
    <property type="molecule type" value="Genomic_DNA"/>
</dbReference>
<evidence type="ECO:0000313" key="4">
    <source>
        <dbReference type="EMBL" id="KAK8885963.1"/>
    </source>
</evidence>
<protein>
    <recommendedName>
        <fullName evidence="3">Rab-GAP TBC domain-containing protein</fullName>
    </recommendedName>
</protein>
<dbReference type="InterPro" id="IPR035969">
    <property type="entry name" value="Rab-GAP_TBC_sf"/>
</dbReference>
<evidence type="ECO:0000259" key="3">
    <source>
        <dbReference type="PROSITE" id="PS50086"/>
    </source>
</evidence>
<gene>
    <name evidence="4" type="ORF">M9Y10_041422</name>
</gene>
<feature type="domain" description="Rab-GAP TBC" evidence="3">
    <location>
        <begin position="93"/>
        <end position="285"/>
    </location>
</feature>
<dbReference type="PANTHER" id="PTHR22957">
    <property type="entry name" value="TBC1 DOMAIN FAMILY MEMBER GTPASE-ACTIVATING PROTEIN"/>
    <property type="match status" value="1"/>
</dbReference>
<proteinExistence type="predicted"/>